<dbReference type="EMBL" id="UXUI01007493">
    <property type="protein sequence ID" value="VDD87891.1"/>
    <property type="molecule type" value="Genomic_DNA"/>
</dbReference>
<dbReference type="InterPro" id="IPR048368">
    <property type="entry name" value="COG6_N"/>
</dbReference>
<evidence type="ECO:0000256" key="9">
    <source>
        <dbReference type="ARBA" id="ARBA00023136"/>
    </source>
</evidence>
<keyword evidence="6 11" id="KW-0813">Transport</keyword>
<reference evidence="14 15" key="2">
    <citation type="submission" date="2018-10" db="EMBL/GenBank/DDBJ databases">
        <authorList>
            <consortium name="Pathogen Informatics"/>
        </authorList>
    </citation>
    <scope>NUCLEOTIDE SEQUENCE [LARGE SCALE GENOMIC DNA]</scope>
</reference>
<keyword evidence="7 11" id="KW-0653">Protein transport</keyword>
<dbReference type="Proteomes" id="UP000274131">
    <property type="component" value="Unassembled WGS sequence"/>
</dbReference>
<evidence type="ECO:0000256" key="4">
    <source>
        <dbReference type="ARBA" id="ARBA00011166"/>
    </source>
</evidence>
<dbReference type="GO" id="GO:0006891">
    <property type="term" value="P:intra-Golgi vesicle-mediated transport"/>
    <property type="evidence" value="ECO:0007669"/>
    <property type="project" value="UniProtKB-UniRule"/>
</dbReference>
<dbReference type="STRING" id="51028.A0A0N4V095"/>
<reference evidence="16" key="1">
    <citation type="submission" date="2017-02" db="UniProtKB">
        <authorList>
            <consortium name="WormBaseParasite"/>
        </authorList>
    </citation>
    <scope>IDENTIFICATION</scope>
</reference>
<evidence type="ECO:0000256" key="7">
    <source>
        <dbReference type="ARBA" id="ARBA00022927"/>
    </source>
</evidence>
<comment type="function">
    <text evidence="1 11">Required for normal Golgi function.</text>
</comment>
<comment type="subunit">
    <text evidence="4">Component of the conserved oligomeric Golgi complex which is composed of eight different subunits and is required for normal Golgi morphology and localization.</text>
</comment>
<dbReference type="PANTHER" id="PTHR21506:SF0">
    <property type="entry name" value="CONSERVED OLIGOMERIC GOLGI COMPLEX SUBUNIT 6"/>
    <property type="match status" value="1"/>
</dbReference>
<dbReference type="SMART" id="SM01087">
    <property type="entry name" value="COG6"/>
    <property type="match status" value="1"/>
</dbReference>
<evidence type="ECO:0000256" key="3">
    <source>
        <dbReference type="ARBA" id="ARBA00011023"/>
    </source>
</evidence>
<evidence type="ECO:0000256" key="2">
    <source>
        <dbReference type="ARBA" id="ARBA00004395"/>
    </source>
</evidence>
<name>A0A0N4V095_ENTVE</name>
<sequence length="656" mass="73758">MPVKEAVYASNTRTDGANPIKKKIETLVSSKLQTNQMMDYVAPLVGEINVHTERKLRQELEEKKLKASREYLETFGKAIQNFAAKVRSLNAICRDMTNKIQANKAKTQDLLAKTAALQNEKKALEERETVISEFLEKFSLTPEEEAALQGSPVRSDIFLFRFVNTKLLYILSDGTVDSKFFLALERVKQIHASSKELLRSSGEHLAALEIMEEMAGKLEKAYEVLYRSVQRECRLLNVDFLELKGVLVQSIAAMYDREVLFKYALDEYITARRNHIVRAYIDALVRGGVGGSPKPIEVLSHDPLRYVGDMLAWIHQAMATERELLQTLLKLCPPEAARNNCSLVLSQISEALCRPFKVRVEQALSNESNCVVLYRLSCLFTFYEETMGPSLTEGALLLQTIVELKDLTLNMFFSALNSSVQKLLSKMGTPDYDLLPVQAVHQVLLLLREVLESHDGAVAAVADKKENFLKVFASVLDPLNQAVQISATQLHSPIDVAVYTLNCLSAINSVIILYQYTDKRLEMIKAQMEANEDVLVSEQATVILNQTGLIETYSKAAAHQPNQGALSEIQGMEPSRIAEALNSFDNFLSNPDDYRLDQCAKVSSVRARDSIQQRTIDNVIAAYNVIYKKIVDPENKYTTISAKTVEQVEDLLKEWK</sequence>
<organism evidence="16">
    <name type="scientific">Enterobius vermicularis</name>
    <name type="common">Human pinworm</name>
    <dbReference type="NCBI Taxonomy" id="51028"/>
    <lineage>
        <taxon>Eukaryota</taxon>
        <taxon>Metazoa</taxon>
        <taxon>Ecdysozoa</taxon>
        <taxon>Nematoda</taxon>
        <taxon>Chromadorea</taxon>
        <taxon>Rhabditida</taxon>
        <taxon>Spirurina</taxon>
        <taxon>Oxyuridomorpha</taxon>
        <taxon>Oxyuroidea</taxon>
        <taxon>Oxyuridae</taxon>
        <taxon>Enterobius</taxon>
    </lineage>
</organism>
<comment type="similarity">
    <text evidence="3 11">Belongs to the COG6 family.</text>
</comment>
<evidence type="ECO:0000259" key="13">
    <source>
        <dbReference type="Pfam" id="PF20653"/>
    </source>
</evidence>
<keyword evidence="9 11" id="KW-0472">Membrane</keyword>
<dbReference type="InterPro" id="IPR048369">
    <property type="entry name" value="COG6_C"/>
</dbReference>
<dbReference type="GO" id="GO:0015031">
    <property type="term" value="P:protein transport"/>
    <property type="evidence" value="ECO:0007669"/>
    <property type="project" value="UniProtKB-KW"/>
</dbReference>
<accession>A0A0N4V095</accession>
<dbReference type="OrthoDB" id="272987at2759"/>
<feature type="domain" description="Conserved Oligomeric Golgi complex subunit 6 C-terminal" evidence="13">
    <location>
        <begin position="206"/>
        <end position="652"/>
    </location>
</feature>
<evidence type="ECO:0000256" key="8">
    <source>
        <dbReference type="ARBA" id="ARBA00023034"/>
    </source>
</evidence>
<comment type="subcellular location">
    <subcellularLocation>
        <location evidence="2 11">Golgi apparatus membrane</location>
        <topology evidence="2 11">Peripheral membrane protein</topology>
    </subcellularLocation>
</comment>
<dbReference type="AlphaFoldDB" id="A0A0N4V095"/>
<proteinExistence type="inferred from homology"/>
<evidence type="ECO:0000256" key="11">
    <source>
        <dbReference type="RuleBase" id="RU365075"/>
    </source>
</evidence>
<evidence type="ECO:0000259" key="12">
    <source>
        <dbReference type="Pfam" id="PF06419"/>
    </source>
</evidence>
<dbReference type="PANTHER" id="PTHR21506">
    <property type="entry name" value="COMPONENT OF OLIGOMERIC GOLGI COMPLEX 6"/>
    <property type="match status" value="1"/>
</dbReference>
<evidence type="ECO:0000313" key="16">
    <source>
        <dbReference type="WBParaSite" id="EVEC_0000332601-mRNA-1"/>
    </source>
</evidence>
<protein>
    <recommendedName>
        <fullName evidence="5 11">Conserved oligomeric Golgi complex subunit 6</fullName>
        <shortName evidence="11">COG complex subunit 6</shortName>
    </recommendedName>
    <alternativeName>
        <fullName evidence="10 11">Component of oligomeric Golgi complex 6</fullName>
    </alternativeName>
</protein>
<dbReference type="WBParaSite" id="EVEC_0000332601-mRNA-1">
    <property type="protein sequence ID" value="EVEC_0000332601-mRNA-1"/>
    <property type="gene ID" value="EVEC_0000332601"/>
</dbReference>
<evidence type="ECO:0000256" key="1">
    <source>
        <dbReference type="ARBA" id="ARBA00003627"/>
    </source>
</evidence>
<dbReference type="GO" id="GO:0000139">
    <property type="term" value="C:Golgi membrane"/>
    <property type="evidence" value="ECO:0007669"/>
    <property type="project" value="UniProtKB-SubCell"/>
</dbReference>
<evidence type="ECO:0000313" key="15">
    <source>
        <dbReference type="Proteomes" id="UP000274131"/>
    </source>
</evidence>
<dbReference type="InterPro" id="IPR010490">
    <property type="entry name" value="COG6"/>
</dbReference>
<keyword evidence="8 11" id="KW-0333">Golgi apparatus</keyword>
<keyword evidence="15" id="KW-1185">Reference proteome</keyword>
<gene>
    <name evidence="14" type="ORF">EVEC_LOCUS3034</name>
</gene>
<dbReference type="Pfam" id="PF20653">
    <property type="entry name" value="COG6_C"/>
    <property type="match status" value="1"/>
</dbReference>
<dbReference type="GO" id="GO:0017119">
    <property type="term" value="C:Golgi transport complex"/>
    <property type="evidence" value="ECO:0007669"/>
    <property type="project" value="UniProtKB-UniRule"/>
</dbReference>
<evidence type="ECO:0000256" key="5">
    <source>
        <dbReference type="ARBA" id="ARBA00020973"/>
    </source>
</evidence>
<evidence type="ECO:0000313" key="14">
    <source>
        <dbReference type="EMBL" id="VDD87891.1"/>
    </source>
</evidence>
<evidence type="ECO:0000256" key="6">
    <source>
        <dbReference type="ARBA" id="ARBA00022448"/>
    </source>
</evidence>
<dbReference type="Pfam" id="PF06419">
    <property type="entry name" value="COG6_N"/>
    <property type="match status" value="1"/>
</dbReference>
<feature type="domain" description="Conserved oligomeric complex COG6 N-terminal" evidence="12">
    <location>
        <begin position="49"/>
        <end position="150"/>
    </location>
</feature>
<evidence type="ECO:0000256" key="10">
    <source>
        <dbReference type="ARBA" id="ARBA00031348"/>
    </source>
</evidence>